<dbReference type="SUPFAM" id="SSF51182">
    <property type="entry name" value="RmlC-like cupins"/>
    <property type="match status" value="1"/>
</dbReference>
<organism evidence="2 3">
    <name type="scientific">Achromobacter anxifer</name>
    <dbReference type="NCBI Taxonomy" id="1287737"/>
    <lineage>
        <taxon>Bacteria</taxon>
        <taxon>Pseudomonadati</taxon>
        <taxon>Pseudomonadota</taxon>
        <taxon>Betaproteobacteria</taxon>
        <taxon>Burkholderiales</taxon>
        <taxon>Alcaligenaceae</taxon>
        <taxon>Achromobacter</taxon>
    </lineage>
</organism>
<keyword evidence="3" id="KW-1185">Reference proteome</keyword>
<protein>
    <recommendedName>
        <fullName evidence="1">Cupin type-2 domain-containing protein</fullName>
    </recommendedName>
</protein>
<dbReference type="EMBL" id="CADILG010000038">
    <property type="protein sequence ID" value="CAB3905483.1"/>
    <property type="molecule type" value="Genomic_DNA"/>
</dbReference>
<reference evidence="2 3" key="1">
    <citation type="submission" date="2020-04" db="EMBL/GenBank/DDBJ databases">
        <authorList>
            <person name="De Canck E."/>
        </authorList>
    </citation>
    <scope>NUCLEOTIDE SEQUENCE [LARGE SCALE GENOMIC DNA]</scope>
    <source>
        <strain evidence="2 3">LMG 26858</strain>
    </source>
</reference>
<gene>
    <name evidence="2" type="ORF">LMG26858_04459</name>
</gene>
<dbReference type="AlphaFoldDB" id="A0A6S7EH63"/>
<dbReference type="Proteomes" id="UP000494117">
    <property type="component" value="Unassembled WGS sequence"/>
</dbReference>
<dbReference type="Gene3D" id="2.60.120.10">
    <property type="entry name" value="Jelly Rolls"/>
    <property type="match status" value="1"/>
</dbReference>
<dbReference type="InterPro" id="IPR011051">
    <property type="entry name" value="RmlC_Cupin_sf"/>
</dbReference>
<evidence type="ECO:0000259" key="1">
    <source>
        <dbReference type="Pfam" id="PF07883"/>
    </source>
</evidence>
<name>A0A6S7EH63_9BURK</name>
<sequence length="143" mass="15533">MSASDSVAAFDWLDHFVALGRDGVLRDVGRLRRLEPRDDWLVGVKAVASDADVHGDVWERHPAGDELLCVLEGRVVLTLMAGDGAESDVLLEARRSAIVPRGVWHRLHVACPGKILFVTPGQGSEHRRADAASPRSPVEGNLK</sequence>
<evidence type="ECO:0000313" key="3">
    <source>
        <dbReference type="Proteomes" id="UP000494117"/>
    </source>
</evidence>
<dbReference type="RefSeq" id="WP_175209144.1">
    <property type="nucleotide sequence ID" value="NZ_CADILG010000038.1"/>
</dbReference>
<feature type="domain" description="Cupin type-2" evidence="1">
    <location>
        <begin position="58"/>
        <end position="114"/>
    </location>
</feature>
<evidence type="ECO:0000313" key="2">
    <source>
        <dbReference type="EMBL" id="CAB3905483.1"/>
    </source>
</evidence>
<dbReference type="InterPro" id="IPR013096">
    <property type="entry name" value="Cupin_2"/>
</dbReference>
<dbReference type="Pfam" id="PF07883">
    <property type="entry name" value="Cupin_2"/>
    <property type="match status" value="1"/>
</dbReference>
<dbReference type="InterPro" id="IPR014710">
    <property type="entry name" value="RmlC-like_jellyroll"/>
</dbReference>
<accession>A0A6S7EH63</accession>
<proteinExistence type="predicted"/>